<keyword evidence="2 4" id="KW-0238">DNA-binding</keyword>
<dbReference type="Pfam" id="PF00440">
    <property type="entry name" value="TetR_N"/>
    <property type="match status" value="1"/>
</dbReference>
<dbReference type="SUPFAM" id="SSF46689">
    <property type="entry name" value="Homeodomain-like"/>
    <property type="match status" value="1"/>
</dbReference>
<evidence type="ECO:0000256" key="1">
    <source>
        <dbReference type="ARBA" id="ARBA00023015"/>
    </source>
</evidence>
<evidence type="ECO:0000256" key="4">
    <source>
        <dbReference type="PROSITE-ProRule" id="PRU00335"/>
    </source>
</evidence>
<name>A0A084U9D8_9HYPH</name>
<keyword evidence="3" id="KW-0804">Transcription</keyword>
<dbReference type="GO" id="GO:0000976">
    <property type="term" value="F:transcription cis-regulatory region binding"/>
    <property type="evidence" value="ECO:0007669"/>
    <property type="project" value="TreeGrafter"/>
</dbReference>
<dbReference type="PATRIC" id="fig|472175.3.peg.611"/>
<dbReference type="GO" id="GO:0003700">
    <property type="term" value="F:DNA-binding transcription factor activity"/>
    <property type="evidence" value="ECO:0007669"/>
    <property type="project" value="TreeGrafter"/>
</dbReference>
<keyword evidence="7" id="KW-1185">Reference proteome</keyword>
<proteinExistence type="predicted"/>
<feature type="DNA-binding region" description="H-T-H motif" evidence="4">
    <location>
        <begin position="37"/>
        <end position="56"/>
    </location>
</feature>
<evidence type="ECO:0000256" key="3">
    <source>
        <dbReference type="ARBA" id="ARBA00023163"/>
    </source>
</evidence>
<protein>
    <submittedName>
        <fullName evidence="6">Transcriptional regulator</fullName>
    </submittedName>
</protein>
<evidence type="ECO:0000313" key="6">
    <source>
        <dbReference type="EMBL" id="KFB09574.1"/>
    </source>
</evidence>
<keyword evidence="1" id="KW-0805">Transcription regulation</keyword>
<dbReference type="PANTHER" id="PTHR30055:SF234">
    <property type="entry name" value="HTH-TYPE TRANSCRIPTIONAL REGULATOR BETI"/>
    <property type="match status" value="1"/>
</dbReference>
<dbReference type="STRING" id="472175.EL18_00590"/>
<dbReference type="InterPro" id="IPR001647">
    <property type="entry name" value="HTH_TetR"/>
</dbReference>
<dbReference type="PROSITE" id="PS50977">
    <property type="entry name" value="HTH_TETR_2"/>
    <property type="match status" value="1"/>
</dbReference>
<dbReference type="Gene3D" id="1.10.357.10">
    <property type="entry name" value="Tetracycline Repressor, domain 2"/>
    <property type="match status" value="1"/>
</dbReference>
<dbReference type="AlphaFoldDB" id="A0A084U9D8"/>
<evidence type="ECO:0000313" key="7">
    <source>
        <dbReference type="Proteomes" id="UP000053675"/>
    </source>
</evidence>
<organism evidence="6 7">
    <name type="scientific">Nitratireductor basaltis</name>
    <dbReference type="NCBI Taxonomy" id="472175"/>
    <lineage>
        <taxon>Bacteria</taxon>
        <taxon>Pseudomonadati</taxon>
        <taxon>Pseudomonadota</taxon>
        <taxon>Alphaproteobacteria</taxon>
        <taxon>Hyphomicrobiales</taxon>
        <taxon>Phyllobacteriaceae</taxon>
        <taxon>Nitratireductor</taxon>
    </lineage>
</organism>
<sequence length="195" mass="20809">MQEKSRRTNRQRSEATRKALLEAARELFLEKGFAATGTPEIVARAQVTRGALYHHFDDKAAIFTAVIEQEAKAIAEAIEAATPPSLPPLEALLAGGKAYLQAMQDKGRARLVLLEGPTVLGRGRLEEIDAQNGNRTLAEGLQAAMDAGLIRKLPLGPLTAQLGAGFDQAALAVESGGSIDEQMEVLEALITGLRK</sequence>
<dbReference type="InterPro" id="IPR009057">
    <property type="entry name" value="Homeodomain-like_sf"/>
</dbReference>
<dbReference type="PANTHER" id="PTHR30055">
    <property type="entry name" value="HTH-TYPE TRANSCRIPTIONAL REGULATOR RUTR"/>
    <property type="match status" value="1"/>
</dbReference>
<evidence type="ECO:0000259" key="5">
    <source>
        <dbReference type="PROSITE" id="PS50977"/>
    </source>
</evidence>
<dbReference type="Proteomes" id="UP000053675">
    <property type="component" value="Unassembled WGS sequence"/>
</dbReference>
<dbReference type="OrthoDB" id="9811084at2"/>
<evidence type="ECO:0000256" key="2">
    <source>
        <dbReference type="ARBA" id="ARBA00023125"/>
    </source>
</evidence>
<comment type="caution">
    <text evidence="6">The sequence shown here is derived from an EMBL/GenBank/DDBJ whole genome shotgun (WGS) entry which is preliminary data.</text>
</comment>
<dbReference type="RefSeq" id="WP_036483835.1">
    <property type="nucleotide sequence ID" value="NZ_JMQM01000001.1"/>
</dbReference>
<dbReference type="InterPro" id="IPR050109">
    <property type="entry name" value="HTH-type_TetR-like_transc_reg"/>
</dbReference>
<dbReference type="PRINTS" id="PR00455">
    <property type="entry name" value="HTHTETR"/>
</dbReference>
<dbReference type="Pfam" id="PF21351">
    <property type="entry name" value="TetR_C_41"/>
    <property type="match status" value="1"/>
</dbReference>
<feature type="domain" description="HTH tetR-type" evidence="5">
    <location>
        <begin position="14"/>
        <end position="74"/>
    </location>
</feature>
<dbReference type="EMBL" id="JMQM01000001">
    <property type="protein sequence ID" value="KFB09574.1"/>
    <property type="molecule type" value="Genomic_DNA"/>
</dbReference>
<gene>
    <name evidence="6" type="ORF">EL18_00590</name>
</gene>
<reference evidence="6 7" key="1">
    <citation type="submission" date="2014-05" db="EMBL/GenBank/DDBJ databases">
        <title>Draft Genome Sequence of Nitratireductor basaltis Strain UMTGB225, A Marine Bacterium Isolated from Green Barrel Tunicate.</title>
        <authorList>
            <person name="Gan H.Y."/>
        </authorList>
    </citation>
    <scope>NUCLEOTIDE SEQUENCE [LARGE SCALE GENOMIC DNA]</scope>
    <source>
        <strain evidence="6 7">UMTGB225</strain>
    </source>
</reference>
<dbReference type="eggNOG" id="COG1309">
    <property type="taxonomic scope" value="Bacteria"/>
</dbReference>
<dbReference type="InterPro" id="IPR049484">
    <property type="entry name" value="Rv0078-like_C"/>
</dbReference>
<accession>A0A084U9D8</accession>